<evidence type="ECO:0000313" key="3">
    <source>
        <dbReference type="Proteomes" id="UP000580250"/>
    </source>
</evidence>
<gene>
    <name evidence="2" type="ORF">MENT_LOCUS47733</name>
</gene>
<proteinExistence type="predicted"/>
<dbReference type="AlphaFoldDB" id="A0A6V7X648"/>
<dbReference type="Proteomes" id="UP000580250">
    <property type="component" value="Unassembled WGS sequence"/>
</dbReference>
<dbReference type="EMBL" id="CAJEWN010001137">
    <property type="protein sequence ID" value="CAD2194703.1"/>
    <property type="molecule type" value="Genomic_DNA"/>
</dbReference>
<protein>
    <submittedName>
        <fullName evidence="2">Uncharacterized protein</fullName>
    </submittedName>
</protein>
<evidence type="ECO:0000313" key="2">
    <source>
        <dbReference type="EMBL" id="CAD2194703.1"/>
    </source>
</evidence>
<feature type="region of interest" description="Disordered" evidence="1">
    <location>
        <begin position="34"/>
        <end position="54"/>
    </location>
</feature>
<accession>A0A6V7X648</accession>
<comment type="caution">
    <text evidence="2">The sequence shown here is derived from an EMBL/GenBank/DDBJ whole genome shotgun (WGS) entry which is preliminary data.</text>
</comment>
<organism evidence="2 3">
    <name type="scientific">Meloidogyne enterolobii</name>
    <name type="common">Root-knot nematode worm</name>
    <name type="synonym">Meloidogyne mayaguensis</name>
    <dbReference type="NCBI Taxonomy" id="390850"/>
    <lineage>
        <taxon>Eukaryota</taxon>
        <taxon>Metazoa</taxon>
        <taxon>Ecdysozoa</taxon>
        <taxon>Nematoda</taxon>
        <taxon>Chromadorea</taxon>
        <taxon>Rhabditida</taxon>
        <taxon>Tylenchina</taxon>
        <taxon>Tylenchomorpha</taxon>
        <taxon>Tylenchoidea</taxon>
        <taxon>Meloidogynidae</taxon>
        <taxon>Meloidogyninae</taxon>
        <taxon>Meloidogyne</taxon>
    </lineage>
</organism>
<evidence type="ECO:0000256" key="1">
    <source>
        <dbReference type="SAM" id="MobiDB-lite"/>
    </source>
</evidence>
<sequence length="105" mass="12297">MEIEDNKPHDASENLSLNNSETIKDNVDKIDIVKSQTENKKSKKKKSKQKKNDLKIEEPVENIDKETTNLKMELVEKNLIENPKVSVNISLYYSNYFRLKMINKN</sequence>
<name>A0A6V7X648_MELEN</name>
<feature type="compositionally biased region" description="Basic and acidic residues" evidence="1">
    <location>
        <begin position="1"/>
        <end position="12"/>
    </location>
</feature>
<reference evidence="2 3" key="1">
    <citation type="submission" date="2020-08" db="EMBL/GenBank/DDBJ databases">
        <authorList>
            <person name="Koutsovoulos G."/>
            <person name="Danchin GJ E."/>
        </authorList>
    </citation>
    <scope>NUCLEOTIDE SEQUENCE [LARGE SCALE GENOMIC DNA]</scope>
</reference>
<feature type="region of interest" description="Disordered" evidence="1">
    <location>
        <begin position="1"/>
        <end position="20"/>
    </location>
</feature>